<keyword evidence="4" id="KW-1185">Reference proteome</keyword>
<keyword evidence="2" id="KW-1133">Transmembrane helix</keyword>
<feature type="region of interest" description="Disordered" evidence="1">
    <location>
        <begin position="445"/>
        <end position="490"/>
    </location>
</feature>
<sequence length="1018" mass="112042">VGHGARRIDKGIGLGLGKWGSVSPIAWAHKRHLAVRLLPLLLLHIFCIFMNWTGGKRTSVKAKLDLQKQRDFFNRQRLRRYHQFSAPSVTSLHRSASTNPTHPKRTASDRIRERLSFFGSSTPFQPTTRHDHQENPEPQTLRDIVNEFTHHHRKRGRREDLHHDDDDGDANRRRHRSDIDTFNNELGSLTSGEIKKSESGSGNQAVEKIRADKDIGRSMDVVMLERDVPVCLAESPRPVRLVDAASRKQRLLEQPDWASLGSCADETYHKSRQRLHDSVRLPPLPKQGPTSRKILLNPYEDSDDERLGKQIDKLTNLRLSDAVDNRTSRRRSLVESVDDEEEGRVALVEHSLQFRPSLVTSDCALHRTDLDTHERPASPTSLTYLSHPAQSVSAASLQWQRFLDVQTSQETHDENEGRDDTEYVSLANVGGEIAAKRCSMYGRHPISERHSVSERRSPSERHSLSMTSSCDDSARSMTTGIIGSPTPQTVGSSTVAWNQFILGNENVEVEGNGEDDEADISTGTIASGWRDRLVESSTTARASSSIHTPITPTKVTTGRMTTILPAVVCAGMPEWSELFLGRNLGPRRTEKASEDDDGEDEDLCAGNDRWSLSPQLSPLRGGRGGSGEQGVVRSPMAIATPCIGGVVGDVASLEVGMDEDGASDDDGLGSETGMRSKRSMVGWVRNCTAYEEHDKEIHDKIGMMAQNEQQRMKTNVRQCGGDGDLEITTTVWEEGMRGNGVDMLTHDGSPRIPIPVPHVLHDPPWGVEELPECAHDRLSAITKEAADGSPYWLEVDGYTEYAGTEDARRELDGWSMVTIVAPWESQDPPPSRKEVEEQMESAGNEAVQRESDGLLTLTVSVAQQPQPQLYRIEFDERLTCERPGRDDTSAITREAHVVLVDRAESKAGEAVVSVPCDNRSTIGQEQETHDSSTSTGDQPIGGHMEHETAGEMEATEPTAGDEVGAQPATSELLEVDEVAPAASSSLSPSDDAVLLIHTRQAAEVVRSGAGDRKAVGGV</sequence>
<gene>
    <name evidence="3" type="ORF">BC936DRAFT_144010</name>
</gene>
<evidence type="ECO:0000313" key="3">
    <source>
        <dbReference type="EMBL" id="RUP48773.1"/>
    </source>
</evidence>
<feature type="compositionally biased region" description="Basic and acidic residues" evidence="1">
    <location>
        <begin position="157"/>
        <end position="171"/>
    </location>
</feature>
<protein>
    <submittedName>
        <fullName evidence="3">Uncharacterized protein</fullName>
    </submittedName>
</protein>
<comment type="caution">
    <text evidence="3">The sequence shown here is derived from an EMBL/GenBank/DDBJ whole genome shotgun (WGS) entry which is preliminary data.</text>
</comment>
<evidence type="ECO:0000256" key="2">
    <source>
        <dbReference type="SAM" id="Phobius"/>
    </source>
</evidence>
<feature type="compositionally biased region" description="Polar residues" evidence="1">
    <location>
        <begin position="118"/>
        <end position="127"/>
    </location>
</feature>
<dbReference type="AlphaFoldDB" id="A0A433DD47"/>
<organism evidence="3 4">
    <name type="scientific">Jimgerdemannia flammicorona</name>
    <dbReference type="NCBI Taxonomy" id="994334"/>
    <lineage>
        <taxon>Eukaryota</taxon>
        <taxon>Fungi</taxon>
        <taxon>Fungi incertae sedis</taxon>
        <taxon>Mucoromycota</taxon>
        <taxon>Mucoromycotina</taxon>
        <taxon>Endogonomycetes</taxon>
        <taxon>Endogonales</taxon>
        <taxon>Endogonaceae</taxon>
        <taxon>Jimgerdemannia</taxon>
    </lineage>
</organism>
<accession>A0A433DD47</accession>
<feature type="region of interest" description="Disordered" evidence="1">
    <location>
        <begin position="587"/>
        <end position="628"/>
    </location>
</feature>
<reference evidence="3 4" key="1">
    <citation type="journal article" date="2018" name="New Phytol.">
        <title>Phylogenomics of Endogonaceae and evolution of mycorrhizas within Mucoromycota.</title>
        <authorList>
            <person name="Chang Y."/>
            <person name="Desiro A."/>
            <person name="Na H."/>
            <person name="Sandor L."/>
            <person name="Lipzen A."/>
            <person name="Clum A."/>
            <person name="Barry K."/>
            <person name="Grigoriev I.V."/>
            <person name="Martin F.M."/>
            <person name="Stajich J.E."/>
            <person name="Smith M.E."/>
            <person name="Bonito G."/>
            <person name="Spatafora J.W."/>
        </authorList>
    </citation>
    <scope>NUCLEOTIDE SEQUENCE [LARGE SCALE GENOMIC DNA]</scope>
    <source>
        <strain evidence="3 4">GMNB39</strain>
    </source>
</reference>
<feature type="region of interest" description="Disordered" evidence="1">
    <location>
        <begin position="918"/>
        <end position="991"/>
    </location>
</feature>
<feature type="compositionally biased region" description="Polar residues" evidence="1">
    <location>
        <begin position="180"/>
        <end position="190"/>
    </location>
</feature>
<evidence type="ECO:0000313" key="4">
    <source>
        <dbReference type="Proteomes" id="UP000268093"/>
    </source>
</evidence>
<name>A0A433DD47_9FUNG</name>
<feature type="compositionally biased region" description="Acidic residues" evidence="1">
    <location>
        <begin position="593"/>
        <end position="603"/>
    </location>
</feature>
<feature type="compositionally biased region" description="Polar residues" evidence="1">
    <location>
        <begin position="464"/>
        <end position="490"/>
    </location>
</feature>
<feature type="transmembrane region" description="Helical" evidence="2">
    <location>
        <begin position="33"/>
        <end position="52"/>
    </location>
</feature>
<evidence type="ECO:0000256" key="1">
    <source>
        <dbReference type="SAM" id="MobiDB-lite"/>
    </source>
</evidence>
<dbReference type="Proteomes" id="UP000268093">
    <property type="component" value="Unassembled WGS sequence"/>
</dbReference>
<feature type="compositionally biased region" description="Basic and acidic residues" evidence="1">
    <location>
        <begin position="445"/>
        <end position="463"/>
    </location>
</feature>
<feature type="non-terminal residue" evidence="3">
    <location>
        <position position="1"/>
    </location>
</feature>
<dbReference type="OrthoDB" id="2392083at2759"/>
<keyword evidence="2" id="KW-0472">Membrane</keyword>
<keyword evidence="2" id="KW-0812">Transmembrane</keyword>
<proteinExistence type="predicted"/>
<feature type="compositionally biased region" description="Polar residues" evidence="1">
    <location>
        <begin position="918"/>
        <end position="937"/>
    </location>
</feature>
<feature type="compositionally biased region" description="Basic and acidic residues" evidence="1">
    <location>
        <begin position="106"/>
        <end position="115"/>
    </location>
</feature>
<feature type="compositionally biased region" description="Polar residues" evidence="1">
    <location>
        <begin position="87"/>
        <end position="101"/>
    </location>
</feature>
<feature type="region of interest" description="Disordered" evidence="1">
    <location>
        <begin position="87"/>
        <end position="211"/>
    </location>
</feature>
<feature type="compositionally biased region" description="Low complexity" evidence="1">
    <location>
        <begin position="978"/>
        <end position="991"/>
    </location>
</feature>
<dbReference type="EMBL" id="RBNI01002981">
    <property type="protein sequence ID" value="RUP48773.1"/>
    <property type="molecule type" value="Genomic_DNA"/>
</dbReference>